<feature type="coiled-coil region" evidence="1">
    <location>
        <begin position="21"/>
        <end position="66"/>
    </location>
</feature>
<organism evidence="3 4">
    <name type="scientific">Dorcoceras hygrometricum</name>
    <dbReference type="NCBI Taxonomy" id="472368"/>
    <lineage>
        <taxon>Eukaryota</taxon>
        <taxon>Viridiplantae</taxon>
        <taxon>Streptophyta</taxon>
        <taxon>Embryophyta</taxon>
        <taxon>Tracheophyta</taxon>
        <taxon>Spermatophyta</taxon>
        <taxon>Magnoliopsida</taxon>
        <taxon>eudicotyledons</taxon>
        <taxon>Gunneridae</taxon>
        <taxon>Pentapetalae</taxon>
        <taxon>asterids</taxon>
        <taxon>lamiids</taxon>
        <taxon>Lamiales</taxon>
        <taxon>Gesneriaceae</taxon>
        <taxon>Didymocarpoideae</taxon>
        <taxon>Trichosporeae</taxon>
        <taxon>Loxocarpinae</taxon>
        <taxon>Dorcoceras</taxon>
    </lineage>
</organism>
<protein>
    <submittedName>
        <fullName evidence="3">Uncharacterized protein</fullName>
    </submittedName>
</protein>
<reference evidence="3 4" key="1">
    <citation type="journal article" date="2015" name="Proc. Natl. Acad. Sci. U.S.A.">
        <title>The resurrection genome of Boea hygrometrica: A blueprint for survival of dehydration.</title>
        <authorList>
            <person name="Xiao L."/>
            <person name="Yang G."/>
            <person name="Zhang L."/>
            <person name="Yang X."/>
            <person name="Zhao S."/>
            <person name="Ji Z."/>
            <person name="Zhou Q."/>
            <person name="Hu M."/>
            <person name="Wang Y."/>
            <person name="Chen M."/>
            <person name="Xu Y."/>
            <person name="Jin H."/>
            <person name="Xiao X."/>
            <person name="Hu G."/>
            <person name="Bao F."/>
            <person name="Hu Y."/>
            <person name="Wan P."/>
            <person name="Li L."/>
            <person name="Deng X."/>
            <person name="Kuang T."/>
            <person name="Xiang C."/>
            <person name="Zhu J.K."/>
            <person name="Oliver M.J."/>
            <person name="He Y."/>
        </authorList>
    </citation>
    <scope>NUCLEOTIDE SEQUENCE [LARGE SCALE GENOMIC DNA]</scope>
    <source>
        <strain evidence="4">cv. XS01</strain>
    </source>
</reference>
<feature type="region of interest" description="Disordered" evidence="2">
    <location>
        <begin position="148"/>
        <end position="188"/>
    </location>
</feature>
<sequence>MAPFVPHTHATAAICMKQIVHENQSRTIRRLRAKLATERRDSVATKEGLENKISSLERELQLQRCGNQSLQNMVTMYHKDIDHRISQWVEAKKEHKSNQVTFEASHTTISGLTEIGLCMSKKIERMRQRNNRLERAIWSAIKSGRLISNRPKDNGDPFVDELEEESEEDPKEEELEEIPISEGEIVDE</sequence>
<evidence type="ECO:0000313" key="3">
    <source>
        <dbReference type="EMBL" id="KZV24349.1"/>
    </source>
</evidence>
<keyword evidence="1" id="KW-0175">Coiled coil</keyword>
<keyword evidence="4" id="KW-1185">Reference proteome</keyword>
<proteinExistence type="predicted"/>
<gene>
    <name evidence="3" type="ORF">F511_16921</name>
</gene>
<feature type="compositionally biased region" description="Acidic residues" evidence="2">
    <location>
        <begin position="158"/>
        <end position="188"/>
    </location>
</feature>
<dbReference type="AlphaFoldDB" id="A0A2Z7AY08"/>
<evidence type="ECO:0000313" key="4">
    <source>
        <dbReference type="Proteomes" id="UP000250235"/>
    </source>
</evidence>
<evidence type="ECO:0000256" key="1">
    <source>
        <dbReference type="SAM" id="Coils"/>
    </source>
</evidence>
<accession>A0A2Z7AY08</accession>
<evidence type="ECO:0000256" key="2">
    <source>
        <dbReference type="SAM" id="MobiDB-lite"/>
    </source>
</evidence>
<dbReference type="Proteomes" id="UP000250235">
    <property type="component" value="Unassembled WGS sequence"/>
</dbReference>
<dbReference type="EMBL" id="KV012835">
    <property type="protein sequence ID" value="KZV24349.1"/>
    <property type="molecule type" value="Genomic_DNA"/>
</dbReference>
<name>A0A2Z7AY08_9LAMI</name>